<dbReference type="AlphaFoldDB" id="F4R6K6"/>
<accession>F4R6K6</accession>
<dbReference type="HOGENOM" id="CLU_058865_1_0_1"/>
<organism evidence="2">
    <name type="scientific">Melampsora larici-populina (strain 98AG31 / pathotype 3-4-7)</name>
    <name type="common">Poplar leaf rust fungus</name>
    <dbReference type="NCBI Taxonomy" id="747676"/>
    <lineage>
        <taxon>Eukaryota</taxon>
        <taxon>Fungi</taxon>
        <taxon>Dikarya</taxon>
        <taxon>Basidiomycota</taxon>
        <taxon>Pucciniomycotina</taxon>
        <taxon>Pucciniomycetes</taxon>
        <taxon>Pucciniales</taxon>
        <taxon>Melampsoraceae</taxon>
        <taxon>Melampsora</taxon>
    </lineage>
</organism>
<gene>
    <name evidence="1" type="ORF">MELLADRAFT_58967</name>
</gene>
<dbReference type="InParanoid" id="F4R6K6"/>
<dbReference type="GeneID" id="18929261"/>
<dbReference type="KEGG" id="mlr:MELLADRAFT_58967"/>
<dbReference type="RefSeq" id="XP_007404272.1">
    <property type="nucleotide sequence ID" value="XM_007404210.1"/>
</dbReference>
<keyword evidence="2" id="KW-1185">Reference proteome</keyword>
<evidence type="ECO:0000313" key="1">
    <source>
        <dbReference type="EMBL" id="EGG11897.1"/>
    </source>
</evidence>
<dbReference type="Proteomes" id="UP000001072">
    <property type="component" value="Unassembled WGS sequence"/>
</dbReference>
<name>F4R6K6_MELLP</name>
<sequence>MPTSAHPAHHLSLIVAQALLDQPMYFANGLGVKSLKAQNREVAKWLPARNSSSYQAMVDYLKFMLGAIGPRALYPASPDPSELRLLPQVSLETILADQSVFCGTLPPPTLSDQTENLLPRQDPCWFTYRRVFLNDLAWYRIPRATLAWESPATSSWNKTMLVFLMKHWRWANARGAFNRYSVDTKYSTDAICRAVMERWMHGRVKEDEKYRNQKKKSQRRAAIPVLYTNTDISFKLFRYRVDALDEFCKAEDRELLSTALSLLPSADCCSDTEDDGPGRTRAIGMVWRSQEFADLLHVLDELSFQQQKALHGARWGARRLEMRRSPATQISCHGKAP</sequence>
<reference evidence="2" key="1">
    <citation type="journal article" date="2011" name="Proc. Natl. Acad. Sci. U.S.A.">
        <title>Obligate biotrophy features unraveled by the genomic analysis of rust fungi.</title>
        <authorList>
            <person name="Duplessis S."/>
            <person name="Cuomo C.A."/>
            <person name="Lin Y.-C."/>
            <person name="Aerts A."/>
            <person name="Tisserant E."/>
            <person name="Veneault-Fourrey C."/>
            <person name="Joly D.L."/>
            <person name="Hacquard S."/>
            <person name="Amselem J."/>
            <person name="Cantarel B.L."/>
            <person name="Chiu R."/>
            <person name="Coutinho P.M."/>
            <person name="Feau N."/>
            <person name="Field M."/>
            <person name="Frey P."/>
            <person name="Gelhaye E."/>
            <person name="Goldberg J."/>
            <person name="Grabherr M.G."/>
            <person name="Kodira C.D."/>
            <person name="Kohler A."/>
            <person name="Kuees U."/>
            <person name="Lindquist E.A."/>
            <person name="Lucas S.M."/>
            <person name="Mago R."/>
            <person name="Mauceli E."/>
            <person name="Morin E."/>
            <person name="Murat C."/>
            <person name="Pangilinan J.L."/>
            <person name="Park R."/>
            <person name="Pearson M."/>
            <person name="Quesneville H."/>
            <person name="Rouhier N."/>
            <person name="Sakthikumar S."/>
            <person name="Salamov A.A."/>
            <person name="Schmutz J."/>
            <person name="Selles B."/>
            <person name="Shapiro H."/>
            <person name="Tanguay P."/>
            <person name="Tuskan G.A."/>
            <person name="Henrissat B."/>
            <person name="Van de Peer Y."/>
            <person name="Rouze P."/>
            <person name="Ellis J.G."/>
            <person name="Dodds P.N."/>
            <person name="Schein J.E."/>
            <person name="Zhong S."/>
            <person name="Hamelin R.C."/>
            <person name="Grigoriev I.V."/>
            <person name="Szabo L.J."/>
            <person name="Martin F."/>
        </authorList>
    </citation>
    <scope>NUCLEOTIDE SEQUENCE [LARGE SCALE GENOMIC DNA]</scope>
    <source>
        <strain evidence="2">98AG31 / pathotype 3-4-7</strain>
    </source>
</reference>
<proteinExistence type="predicted"/>
<dbReference type="VEuPathDB" id="FungiDB:MELLADRAFT_58967"/>
<protein>
    <submittedName>
        <fullName evidence="1">Uncharacterized protein</fullName>
    </submittedName>
</protein>
<evidence type="ECO:0000313" key="2">
    <source>
        <dbReference type="Proteomes" id="UP000001072"/>
    </source>
</evidence>
<dbReference type="EMBL" id="GL883091">
    <property type="protein sequence ID" value="EGG11897.1"/>
    <property type="molecule type" value="Genomic_DNA"/>
</dbReference>